<evidence type="ECO:0000313" key="4">
    <source>
        <dbReference type="Proteomes" id="UP000297861"/>
    </source>
</evidence>
<dbReference type="EMBL" id="SOML01000017">
    <property type="protein sequence ID" value="TFD92575.1"/>
    <property type="molecule type" value="Genomic_DNA"/>
</dbReference>
<evidence type="ECO:0000259" key="2">
    <source>
        <dbReference type="Pfam" id="PF01343"/>
    </source>
</evidence>
<comment type="caution">
    <text evidence="3">The sequence shown here is derived from an EMBL/GenBank/DDBJ whole genome shotgun (WGS) entry which is preliminary data.</text>
</comment>
<dbReference type="PANTHER" id="PTHR42987:SF4">
    <property type="entry name" value="PROTEASE SOHB-RELATED"/>
    <property type="match status" value="1"/>
</dbReference>
<dbReference type="OrthoDB" id="1490107at2"/>
<evidence type="ECO:0000313" key="3">
    <source>
        <dbReference type="EMBL" id="TFD92575.1"/>
    </source>
</evidence>
<gene>
    <name evidence="3" type="ORF">E2605_18625</name>
</gene>
<dbReference type="PANTHER" id="PTHR42987">
    <property type="entry name" value="PEPTIDASE S49"/>
    <property type="match status" value="1"/>
</dbReference>
<dbReference type="Gene3D" id="3.90.226.10">
    <property type="entry name" value="2-enoyl-CoA Hydratase, Chain A, domain 1"/>
    <property type="match status" value="1"/>
</dbReference>
<organism evidence="3 4">
    <name type="scientific">Dysgonomonas capnocytophagoides</name>
    <dbReference type="NCBI Taxonomy" id="45254"/>
    <lineage>
        <taxon>Bacteria</taxon>
        <taxon>Pseudomonadati</taxon>
        <taxon>Bacteroidota</taxon>
        <taxon>Bacteroidia</taxon>
        <taxon>Bacteroidales</taxon>
        <taxon>Dysgonomonadaceae</taxon>
        <taxon>Dysgonomonas</taxon>
    </lineage>
</organism>
<reference evidence="3 4" key="1">
    <citation type="submission" date="2019-03" db="EMBL/GenBank/DDBJ databases">
        <title>San Antonio Military Medical Center submission to MRSN (WRAIR), pending publication.</title>
        <authorList>
            <person name="Blyth D.M."/>
            <person name="Mccarthy S.L."/>
            <person name="Schall S.E."/>
            <person name="Stam J.A."/>
            <person name="Ong A.C."/>
            <person name="Mcgann P.T."/>
        </authorList>
    </citation>
    <scope>NUCLEOTIDE SEQUENCE [LARGE SCALE GENOMIC DNA]</scope>
    <source>
        <strain evidence="3 4">MRSN571793</strain>
    </source>
</reference>
<comment type="similarity">
    <text evidence="1">Belongs to the peptidase S49 family.</text>
</comment>
<dbReference type="GO" id="GO:0008233">
    <property type="term" value="F:peptidase activity"/>
    <property type="evidence" value="ECO:0007669"/>
    <property type="project" value="InterPro"/>
</dbReference>
<accession>A0A4Y8KX49</accession>
<dbReference type="SUPFAM" id="SSF52096">
    <property type="entry name" value="ClpP/crotonase"/>
    <property type="match status" value="1"/>
</dbReference>
<keyword evidence="4" id="KW-1185">Reference proteome</keyword>
<name>A0A4Y8KX49_9BACT</name>
<feature type="domain" description="Peptidase S49" evidence="2">
    <location>
        <begin position="140"/>
        <end position="291"/>
    </location>
</feature>
<proteinExistence type="inferred from homology"/>
<dbReference type="Proteomes" id="UP000297861">
    <property type="component" value="Unassembled WGS sequence"/>
</dbReference>
<dbReference type="AlphaFoldDB" id="A0A4Y8KX49"/>
<sequence length="301" mass="33143">MNVSHLLSSITRGKWLIDPNSAFANNTIIDGLLNRDYSDEKYLTTLSQNNPLQVLLQGKQTDASLSQYDNIPKGSTAVFNLSGSMLKYGTWCSYGTTELANAMKEAAMHPNVDSFVLNIDSGGGSVDSIAPMLEVVKYAQSQNKAVVALVDLCASAAYYVASHCDEIIAGNDISSEIGSIGVMMSFMDYAKHYEDQGIKQHVIFSSLSEYKNQPFIKALEGKYEQIIAEELDPLARKFQEDVTSQRGNKLKQETVGLLSGKMFFSPKAHEVGLIDGFGDMNYALSRAKLLSEKRTINNYLQ</sequence>
<dbReference type="Pfam" id="PF01343">
    <property type="entry name" value="Peptidase_S49"/>
    <property type="match status" value="1"/>
</dbReference>
<dbReference type="InterPro" id="IPR029045">
    <property type="entry name" value="ClpP/crotonase-like_dom_sf"/>
</dbReference>
<evidence type="ECO:0000256" key="1">
    <source>
        <dbReference type="ARBA" id="ARBA00008683"/>
    </source>
</evidence>
<protein>
    <submittedName>
        <fullName evidence="3">S49 family peptidase</fullName>
    </submittedName>
</protein>
<dbReference type="GO" id="GO:0006508">
    <property type="term" value="P:proteolysis"/>
    <property type="evidence" value="ECO:0007669"/>
    <property type="project" value="InterPro"/>
</dbReference>
<dbReference type="InterPro" id="IPR002142">
    <property type="entry name" value="Peptidase_S49"/>
</dbReference>